<evidence type="ECO:0000313" key="2">
    <source>
        <dbReference type="EMBL" id="GFP24416.1"/>
    </source>
</evidence>
<feature type="domain" description="Pyruvate phosphate dikinase AMP/ATP-binding" evidence="1">
    <location>
        <begin position="82"/>
        <end position="137"/>
    </location>
</feature>
<sequence>AITYRKINEIPETLGTAVNVQTMVFGNMGENSGTGVAFTRDPSTGEKKLYGEYLLNAQGEDVVAGIRTPQPLEKLKDELLEAYDKLAGVMDTLEQHYEDMQDLEFTIEEGKLYMLQTRVGKRTAATALKIAVDMVEEGLIDKKTAVMRIDPSQLDQLLHPCIDPNADFQVLTKGLNASPGAAMGKVVFHADTAEEMGK</sequence>
<name>A0A6V8P0W8_9ACTN</name>
<feature type="domain" description="Pyruvate phosphate dikinase AMP/ATP-binding" evidence="1">
    <location>
        <begin position="1"/>
        <end position="74"/>
    </location>
</feature>
<dbReference type="EMBL" id="BLRW01000549">
    <property type="protein sequence ID" value="GFP24416.1"/>
    <property type="molecule type" value="Genomic_DNA"/>
</dbReference>
<protein>
    <submittedName>
        <fullName evidence="2">Pyruvate, orthophosphate dikinase</fullName>
    </submittedName>
</protein>
<gene>
    <name evidence="2" type="ORF">HKBW3S09_01883</name>
</gene>
<dbReference type="SUPFAM" id="SSF56059">
    <property type="entry name" value="Glutathione synthetase ATP-binding domain-like"/>
    <property type="match status" value="1"/>
</dbReference>
<feature type="non-terminal residue" evidence="2">
    <location>
        <position position="198"/>
    </location>
</feature>
<dbReference type="Gene3D" id="3.30.470.20">
    <property type="entry name" value="ATP-grasp fold, B domain"/>
    <property type="match status" value="1"/>
</dbReference>
<dbReference type="PANTHER" id="PTHR22931:SF9">
    <property type="entry name" value="PYRUVATE, PHOSPHATE DIKINASE 1, CHLOROPLASTIC"/>
    <property type="match status" value="1"/>
</dbReference>
<comment type="caution">
    <text evidence="2">The sequence shown here is derived from an EMBL/GenBank/DDBJ whole genome shotgun (WGS) entry which is preliminary data.</text>
</comment>
<dbReference type="GO" id="GO:0016301">
    <property type="term" value="F:kinase activity"/>
    <property type="evidence" value="ECO:0007669"/>
    <property type="project" value="UniProtKB-KW"/>
</dbReference>
<dbReference type="GO" id="GO:0050242">
    <property type="term" value="F:pyruvate, phosphate dikinase activity"/>
    <property type="evidence" value="ECO:0007669"/>
    <property type="project" value="InterPro"/>
</dbReference>
<dbReference type="InterPro" id="IPR002192">
    <property type="entry name" value="PPDK_AMP/ATP-bd"/>
</dbReference>
<organism evidence="2 3">
    <name type="scientific">Candidatus Hakubella thermalkaliphila</name>
    <dbReference type="NCBI Taxonomy" id="2754717"/>
    <lineage>
        <taxon>Bacteria</taxon>
        <taxon>Bacillati</taxon>
        <taxon>Actinomycetota</taxon>
        <taxon>Actinomycetota incertae sedis</taxon>
        <taxon>Candidatus Hakubellales</taxon>
        <taxon>Candidatus Hakubellaceae</taxon>
        <taxon>Candidatus Hakubella</taxon>
    </lineage>
</organism>
<evidence type="ECO:0000259" key="1">
    <source>
        <dbReference type="Pfam" id="PF01326"/>
    </source>
</evidence>
<accession>A0A6V8P0W8</accession>
<dbReference type="InterPro" id="IPR013815">
    <property type="entry name" value="ATP_grasp_subdomain_1"/>
</dbReference>
<evidence type="ECO:0000313" key="3">
    <source>
        <dbReference type="Proteomes" id="UP000585609"/>
    </source>
</evidence>
<dbReference type="AlphaFoldDB" id="A0A6V8P0W8"/>
<dbReference type="Gene3D" id="3.30.1490.20">
    <property type="entry name" value="ATP-grasp fold, A domain"/>
    <property type="match status" value="1"/>
</dbReference>
<dbReference type="GO" id="GO:0005524">
    <property type="term" value="F:ATP binding"/>
    <property type="evidence" value="ECO:0007669"/>
    <property type="project" value="InterPro"/>
</dbReference>
<proteinExistence type="predicted"/>
<keyword evidence="2" id="KW-0418">Kinase</keyword>
<keyword evidence="2" id="KW-0808">Transferase</keyword>
<reference evidence="2 3" key="1">
    <citation type="journal article" date="2020" name="Front. Microbiol.">
        <title>Single-cell genomics of novel Actinobacteria with the Wood-Ljungdahl pathway discovered in a serpentinizing system.</title>
        <authorList>
            <person name="Merino N."/>
            <person name="Kawai M."/>
            <person name="Boyd E.S."/>
            <person name="Colman D.R."/>
            <person name="McGlynn S.E."/>
            <person name="Nealson K.H."/>
            <person name="Kurokawa K."/>
            <person name="Hongoh Y."/>
        </authorList>
    </citation>
    <scope>NUCLEOTIDE SEQUENCE [LARGE SCALE GENOMIC DNA]</scope>
    <source>
        <strain evidence="2 3">S09_30</strain>
    </source>
</reference>
<feature type="non-terminal residue" evidence="2">
    <location>
        <position position="1"/>
    </location>
</feature>
<dbReference type="PANTHER" id="PTHR22931">
    <property type="entry name" value="PHOSPHOENOLPYRUVATE DIKINASE-RELATED"/>
    <property type="match status" value="1"/>
</dbReference>
<dbReference type="Proteomes" id="UP000585609">
    <property type="component" value="Unassembled WGS sequence"/>
</dbReference>
<dbReference type="Gene3D" id="1.10.189.10">
    <property type="entry name" value="Pyruvate Phosphate Dikinase, domain 2"/>
    <property type="match status" value="1"/>
</dbReference>
<dbReference type="InterPro" id="IPR010121">
    <property type="entry name" value="Pyruvate_phosphate_dikinase"/>
</dbReference>
<keyword evidence="2" id="KW-0670">Pyruvate</keyword>
<dbReference type="Pfam" id="PF01326">
    <property type="entry name" value="PPDK_N"/>
    <property type="match status" value="2"/>
</dbReference>